<name>A0AAD5G8X2_AMBAR</name>
<protein>
    <recommendedName>
        <fullName evidence="3">F-box/FBD/LRR-repeat protein</fullName>
    </recommendedName>
</protein>
<dbReference type="PANTHER" id="PTHR34223:SF101">
    <property type="entry name" value="F-BOX DOMAIN-CONTAINING PROTEIN"/>
    <property type="match status" value="1"/>
</dbReference>
<dbReference type="InterPro" id="IPR053197">
    <property type="entry name" value="F-box_SCFL_complex_component"/>
</dbReference>
<dbReference type="Gene3D" id="3.80.10.10">
    <property type="entry name" value="Ribonuclease Inhibitor"/>
    <property type="match status" value="1"/>
</dbReference>
<dbReference type="AlphaFoldDB" id="A0AAD5G8X2"/>
<feature type="non-terminal residue" evidence="1">
    <location>
        <position position="1"/>
    </location>
</feature>
<evidence type="ECO:0000313" key="2">
    <source>
        <dbReference type="Proteomes" id="UP001206925"/>
    </source>
</evidence>
<sequence length="230" mass="26058">TSTWELPALTSLHLGNVILCCDENTDKYIDIFSQCANLKNLSIIGCETNGFKVLNIRLPLLSKLELRHPVSGSVKVINIVAPQLKNLTITDFRYNQYLISATNLVFLRYKGYHCLQPPANDYLFLEKADIRVKFPQCAHQVLLLLQQLHNVKFLTLSLEIVELLSSSVELMSNQRSPFANLKSLKIYPERDLSEVREHERVKMSAEVRGYLLDSSPGATFTMVSREGTST</sequence>
<proteinExistence type="predicted"/>
<dbReference type="PANTHER" id="PTHR34223">
    <property type="entry name" value="OS11G0201299 PROTEIN"/>
    <property type="match status" value="1"/>
</dbReference>
<keyword evidence="2" id="KW-1185">Reference proteome</keyword>
<dbReference type="EMBL" id="JAMZMK010010140">
    <property type="protein sequence ID" value="KAI7732834.1"/>
    <property type="molecule type" value="Genomic_DNA"/>
</dbReference>
<comment type="caution">
    <text evidence="1">The sequence shown here is derived from an EMBL/GenBank/DDBJ whole genome shotgun (WGS) entry which is preliminary data.</text>
</comment>
<evidence type="ECO:0008006" key="3">
    <source>
        <dbReference type="Google" id="ProtNLM"/>
    </source>
</evidence>
<dbReference type="Proteomes" id="UP001206925">
    <property type="component" value="Unassembled WGS sequence"/>
</dbReference>
<evidence type="ECO:0000313" key="1">
    <source>
        <dbReference type="EMBL" id="KAI7732834.1"/>
    </source>
</evidence>
<reference evidence="1" key="1">
    <citation type="submission" date="2022-06" db="EMBL/GenBank/DDBJ databases">
        <title>Uncovering the hologenomic basis of an extraordinary plant invasion.</title>
        <authorList>
            <person name="Bieker V.C."/>
            <person name="Martin M.D."/>
            <person name="Gilbert T."/>
            <person name="Hodgins K."/>
            <person name="Battlay P."/>
            <person name="Petersen B."/>
            <person name="Wilson J."/>
        </authorList>
    </citation>
    <scope>NUCLEOTIDE SEQUENCE</scope>
    <source>
        <strain evidence="1">AA19_3_7</strain>
        <tissue evidence="1">Leaf</tissue>
    </source>
</reference>
<accession>A0AAD5G8X2</accession>
<gene>
    <name evidence="1" type="ORF">M8C21_022162</name>
</gene>
<dbReference type="InterPro" id="IPR032675">
    <property type="entry name" value="LRR_dom_sf"/>
</dbReference>
<organism evidence="1 2">
    <name type="scientific">Ambrosia artemisiifolia</name>
    <name type="common">Common ragweed</name>
    <dbReference type="NCBI Taxonomy" id="4212"/>
    <lineage>
        <taxon>Eukaryota</taxon>
        <taxon>Viridiplantae</taxon>
        <taxon>Streptophyta</taxon>
        <taxon>Embryophyta</taxon>
        <taxon>Tracheophyta</taxon>
        <taxon>Spermatophyta</taxon>
        <taxon>Magnoliopsida</taxon>
        <taxon>eudicotyledons</taxon>
        <taxon>Gunneridae</taxon>
        <taxon>Pentapetalae</taxon>
        <taxon>asterids</taxon>
        <taxon>campanulids</taxon>
        <taxon>Asterales</taxon>
        <taxon>Asteraceae</taxon>
        <taxon>Asteroideae</taxon>
        <taxon>Heliantheae alliance</taxon>
        <taxon>Heliantheae</taxon>
        <taxon>Ambrosia</taxon>
    </lineage>
</organism>